<dbReference type="GO" id="GO:0008703">
    <property type="term" value="F:5-amino-6-(5-phosphoribosylamino)uracil reductase activity"/>
    <property type="evidence" value="ECO:0007669"/>
    <property type="project" value="InterPro"/>
</dbReference>
<dbReference type="GO" id="GO:0009231">
    <property type="term" value="P:riboflavin biosynthetic process"/>
    <property type="evidence" value="ECO:0007669"/>
    <property type="project" value="InterPro"/>
</dbReference>
<dbReference type="Gene3D" id="3.40.430.10">
    <property type="entry name" value="Dihydrofolate Reductase, subunit A"/>
    <property type="match status" value="1"/>
</dbReference>
<keyword evidence="3" id="KW-1185">Reference proteome</keyword>
<dbReference type="Proteomes" id="UP000644610">
    <property type="component" value="Unassembled WGS sequence"/>
</dbReference>
<evidence type="ECO:0000313" key="3">
    <source>
        <dbReference type="Proteomes" id="UP000644610"/>
    </source>
</evidence>
<dbReference type="InterPro" id="IPR002734">
    <property type="entry name" value="RibDG_C"/>
</dbReference>
<sequence length="242" mass="25776">MKHFVRGGGPEPVRRPRTETDLRGAVLWARRGVAAPPRSNSEVIMGKVITQLSMSLDGFVASPTDGVEHLFDWYSNGPVRIETPGTGGPAAFLVSEASADHVREMIDGSAALVVGRRLFDHTGGWGGSHPLDAPVFVVTHSVPDGWPREDTPFTFVTDGVESAIAQASAVAGDKAVGVAGPNIAQQAINAGLVDEIRVDLVPVLLGAGIRFFDNLSGAPVKLDNPRIIEGDRVTHLYYRVVR</sequence>
<dbReference type="AlphaFoldDB" id="A0A8J3UHA5"/>
<dbReference type="Pfam" id="PF01872">
    <property type="entry name" value="RibD_C"/>
    <property type="match status" value="1"/>
</dbReference>
<accession>A0A8J3UHA5</accession>
<evidence type="ECO:0000259" key="1">
    <source>
        <dbReference type="Pfam" id="PF01872"/>
    </source>
</evidence>
<dbReference type="InterPro" id="IPR024072">
    <property type="entry name" value="DHFR-like_dom_sf"/>
</dbReference>
<dbReference type="PANTHER" id="PTHR38011:SF12">
    <property type="entry name" value="BIFUNCTIONAL DEAMINASE-REDUCTASE DOMAIN PROTEIN"/>
    <property type="match status" value="1"/>
</dbReference>
<protein>
    <submittedName>
        <fullName evidence="2">Deaminase</fullName>
    </submittedName>
</protein>
<organism evidence="2 3">
    <name type="scientific">Planotetraspora silvatica</name>
    <dbReference type="NCBI Taxonomy" id="234614"/>
    <lineage>
        <taxon>Bacteria</taxon>
        <taxon>Bacillati</taxon>
        <taxon>Actinomycetota</taxon>
        <taxon>Actinomycetes</taxon>
        <taxon>Streptosporangiales</taxon>
        <taxon>Streptosporangiaceae</taxon>
        <taxon>Planotetraspora</taxon>
    </lineage>
</organism>
<reference evidence="2" key="1">
    <citation type="submission" date="2021-01" db="EMBL/GenBank/DDBJ databases">
        <title>Whole genome shotgun sequence of Planotetraspora silvatica NBRC 100141.</title>
        <authorList>
            <person name="Komaki H."/>
            <person name="Tamura T."/>
        </authorList>
    </citation>
    <scope>NUCLEOTIDE SEQUENCE</scope>
    <source>
        <strain evidence="2">NBRC 100141</strain>
    </source>
</reference>
<evidence type="ECO:0000313" key="2">
    <source>
        <dbReference type="EMBL" id="GII45658.1"/>
    </source>
</evidence>
<dbReference type="SUPFAM" id="SSF53597">
    <property type="entry name" value="Dihydrofolate reductase-like"/>
    <property type="match status" value="1"/>
</dbReference>
<dbReference type="InterPro" id="IPR050765">
    <property type="entry name" value="Riboflavin_Biosynth_HTPR"/>
</dbReference>
<dbReference type="EMBL" id="BOOQ01000010">
    <property type="protein sequence ID" value="GII45658.1"/>
    <property type="molecule type" value="Genomic_DNA"/>
</dbReference>
<feature type="domain" description="Bacterial bifunctional deaminase-reductase C-terminal" evidence="1">
    <location>
        <begin position="47"/>
        <end position="215"/>
    </location>
</feature>
<comment type="caution">
    <text evidence="2">The sequence shown here is derived from an EMBL/GenBank/DDBJ whole genome shotgun (WGS) entry which is preliminary data.</text>
</comment>
<gene>
    <name evidence="2" type="ORF">Psi02_20820</name>
</gene>
<dbReference type="PANTHER" id="PTHR38011">
    <property type="entry name" value="DIHYDROFOLATE REDUCTASE FAMILY PROTEIN (AFU_ORTHOLOGUE AFUA_8G06820)"/>
    <property type="match status" value="1"/>
</dbReference>
<proteinExistence type="predicted"/>
<name>A0A8J3UHA5_9ACTN</name>